<proteinExistence type="predicted"/>
<gene>
    <name evidence="1" type="ORF">EV188_10986</name>
</gene>
<dbReference type="Gene3D" id="3.40.50.1820">
    <property type="entry name" value="alpha/beta hydrolase"/>
    <property type="match status" value="2"/>
</dbReference>
<protein>
    <recommendedName>
        <fullName evidence="3">Alpha/beta hydrolase</fullName>
    </recommendedName>
</protein>
<dbReference type="RefSeq" id="WP_133828945.1">
    <property type="nucleotide sequence ID" value="NZ_BAABHR010000003.1"/>
</dbReference>
<keyword evidence="2" id="KW-1185">Reference proteome</keyword>
<dbReference type="AlphaFoldDB" id="A0A4R6UU39"/>
<name>A0A4R6UU39_9PSEU</name>
<dbReference type="InterPro" id="IPR029058">
    <property type="entry name" value="AB_hydrolase_fold"/>
</dbReference>
<evidence type="ECO:0000313" key="1">
    <source>
        <dbReference type="EMBL" id="TDQ50878.1"/>
    </source>
</evidence>
<dbReference type="Proteomes" id="UP000295705">
    <property type="component" value="Unassembled WGS sequence"/>
</dbReference>
<sequence>MTVTREFVSAVSPFAPRAGAGGHPCQGLYHRAAGTSPRVAVIAAHYDVDFAEHYLAPYLAARGYGFLGWNTRFRGNGAHFLLDHALAEIGVGVRWLREQAGVERVVLLGNSGGGSLMAAYQAQAVAGTVTASSLEAEDAIADLPPGDLFVSLAAHTGRPEVLTAWMDASVIDETDPAACDPSLDPYDPAHGPPFDEEFQARYRQAQRARNIRITAWVKAELGRLKATRADDRLFTVHRTWADLRMIDPMIEPSERRPTWCYRGDPQAANYGVMGIGMVSTLRSWLSMWSLETSECQAALHLPHVTVPSLVIQARGDTGVFPGDARAMLDGLGADDRRVVLLGGDHYFLKPEGARDEVADVIAEWLGARA</sequence>
<dbReference type="SUPFAM" id="SSF53474">
    <property type="entry name" value="alpha/beta-Hydrolases"/>
    <property type="match status" value="1"/>
</dbReference>
<dbReference type="EMBL" id="SNYO01000009">
    <property type="protein sequence ID" value="TDQ50878.1"/>
    <property type="molecule type" value="Genomic_DNA"/>
</dbReference>
<organism evidence="1 2">
    <name type="scientific">Actinomycetospora succinea</name>
    <dbReference type="NCBI Taxonomy" id="663603"/>
    <lineage>
        <taxon>Bacteria</taxon>
        <taxon>Bacillati</taxon>
        <taxon>Actinomycetota</taxon>
        <taxon>Actinomycetes</taxon>
        <taxon>Pseudonocardiales</taxon>
        <taxon>Pseudonocardiaceae</taxon>
        <taxon>Actinomycetospora</taxon>
    </lineage>
</organism>
<comment type="caution">
    <text evidence="1">The sequence shown here is derived from an EMBL/GenBank/DDBJ whole genome shotgun (WGS) entry which is preliminary data.</text>
</comment>
<dbReference type="OrthoDB" id="2062670at2"/>
<accession>A0A4R6UU39</accession>
<evidence type="ECO:0008006" key="3">
    <source>
        <dbReference type="Google" id="ProtNLM"/>
    </source>
</evidence>
<reference evidence="1 2" key="1">
    <citation type="submission" date="2019-03" db="EMBL/GenBank/DDBJ databases">
        <title>Genomic Encyclopedia of Type Strains, Phase IV (KMG-IV): sequencing the most valuable type-strain genomes for metagenomic binning, comparative biology and taxonomic classification.</title>
        <authorList>
            <person name="Goeker M."/>
        </authorList>
    </citation>
    <scope>NUCLEOTIDE SEQUENCE [LARGE SCALE GENOMIC DNA]</scope>
    <source>
        <strain evidence="1 2">DSM 45775</strain>
    </source>
</reference>
<evidence type="ECO:0000313" key="2">
    <source>
        <dbReference type="Proteomes" id="UP000295705"/>
    </source>
</evidence>